<protein>
    <recommendedName>
        <fullName evidence="3">Terpene synthase</fullName>
    </recommendedName>
</protein>
<evidence type="ECO:0000313" key="2">
    <source>
        <dbReference type="Proteomes" id="UP000001880"/>
    </source>
</evidence>
<proteinExistence type="predicted"/>
<evidence type="ECO:0008006" key="3">
    <source>
        <dbReference type="Google" id="ProtNLM"/>
    </source>
</evidence>
<gene>
    <name evidence="1" type="ordered locus">Hoch_6751</name>
</gene>
<keyword evidence="2" id="KW-1185">Reference proteome</keyword>
<dbReference type="KEGG" id="hoh:Hoch_6751"/>
<accession>D0LT79</accession>
<sequence length="412" mass="44148">MVSGQPPGAPHTPERWLQGQIRDWLARHRLMPDTQARRFAHVVAVFCSRCAPAPEPAALAPAGSRGDAADAHAEARLSAAKLVALVFTLDELALAPDDGDAPDAFESFSRRLASALGDDDDDDNDDNDDDPRLAALGDFLAALPQHPRAGREALRAAVLDYLDAAREEAWLGRGADARARGAGRDWLGDALRLRPLVVAVEPYLRCWQLMLGCVPARAPAYEARAAQIRAAHPAPALDRALDAARTAHARGCRRRAQALGELEALTIVLAYLANDLGSRDRDRAADADAPNLEANVVLALERFLGGPSERNLAACDDFFGHLYQAGVARVRAFLTAAEQLEHARQERLYAALLGRIVDGNLDSTIALSRPAAGEAPDAAPRYRATVLAGLARVWPREPALPTAPSPHLDAPS</sequence>
<dbReference type="Gene3D" id="1.10.600.10">
    <property type="entry name" value="Farnesyl Diphosphate Synthase"/>
    <property type="match status" value="1"/>
</dbReference>
<reference evidence="1 2" key="1">
    <citation type="journal article" date="2010" name="Stand. Genomic Sci.">
        <title>Complete genome sequence of Haliangium ochraceum type strain (SMP-2).</title>
        <authorList>
            <consortium name="US DOE Joint Genome Institute (JGI-PGF)"/>
            <person name="Ivanova N."/>
            <person name="Daum C."/>
            <person name="Lang E."/>
            <person name="Abt B."/>
            <person name="Kopitz M."/>
            <person name="Saunders E."/>
            <person name="Lapidus A."/>
            <person name="Lucas S."/>
            <person name="Glavina Del Rio T."/>
            <person name="Nolan M."/>
            <person name="Tice H."/>
            <person name="Copeland A."/>
            <person name="Cheng J.F."/>
            <person name="Chen F."/>
            <person name="Bruce D."/>
            <person name="Goodwin L."/>
            <person name="Pitluck S."/>
            <person name="Mavromatis K."/>
            <person name="Pati A."/>
            <person name="Mikhailova N."/>
            <person name="Chen A."/>
            <person name="Palaniappan K."/>
            <person name="Land M."/>
            <person name="Hauser L."/>
            <person name="Chang Y.J."/>
            <person name="Jeffries C.D."/>
            <person name="Detter J.C."/>
            <person name="Brettin T."/>
            <person name="Rohde M."/>
            <person name="Goker M."/>
            <person name="Bristow J."/>
            <person name="Markowitz V."/>
            <person name="Eisen J.A."/>
            <person name="Hugenholtz P."/>
            <person name="Kyrpides N.C."/>
            <person name="Klenk H.P."/>
        </authorList>
    </citation>
    <scope>NUCLEOTIDE SEQUENCE [LARGE SCALE GENOMIC DNA]</scope>
    <source>
        <strain evidence="2">DSM 14365 / CIP 107738 / JCM 11303 / AJ 13395 / SMP-2</strain>
    </source>
</reference>
<dbReference type="STRING" id="502025.Hoch_6751"/>
<dbReference type="RefSeq" id="WP_012831807.1">
    <property type="nucleotide sequence ID" value="NC_013440.1"/>
</dbReference>
<name>D0LT79_HALO1</name>
<dbReference type="EMBL" id="CP001804">
    <property type="protein sequence ID" value="ACY19215.1"/>
    <property type="molecule type" value="Genomic_DNA"/>
</dbReference>
<organism evidence="1 2">
    <name type="scientific">Haliangium ochraceum (strain DSM 14365 / JCM 11303 / SMP-2)</name>
    <dbReference type="NCBI Taxonomy" id="502025"/>
    <lineage>
        <taxon>Bacteria</taxon>
        <taxon>Pseudomonadati</taxon>
        <taxon>Myxococcota</taxon>
        <taxon>Polyangia</taxon>
        <taxon>Haliangiales</taxon>
        <taxon>Kofleriaceae</taxon>
        <taxon>Haliangium</taxon>
    </lineage>
</organism>
<dbReference type="AlphaFoldDB" id="D0LT79"/>
<dbReference type="InterPro" id="IPR008949">
    <property type="entry name" value="Isoprenoid_synthase_dom_sf"/>
</dbReference>
<dbReference type="HOGENOM" id="CLU_666939_0_0_7"/>
<dbReference type="Proteomes" id="UP000001880">
    <property type="component" value="Chromosome"/>
</dbReference>
<evidence type="ECO:0000313" key="1">
    <source>
        <dbReference type="EMBL" id="ACY19215.1"/>
    </source>
</evidence>